<gene>
    <name evidence="1" type="ORF">BTT61001_02345</name>
</gene>
<evidence type="ECO:0000313" key="1">
    <source>
        <dbReference type="EMBL" id="SCC29429.1"/>
    </source>
</evidence>
<protein>
    <submittedName>
        <fullName evidence="1">Uncharacterized protein</fullName>
    </submittedName>
</protein>
<reference evidence="1 2" key="1">
    <citation type="submission" date="2016-08" db="EMBL/GenBank/DDBJ databases">
        <authorList>
            <person name="Seilhamer J.J."/>
        </authorList>
    </citation>
    <scope>NUCLEOTIDE SEQUENCE [LARGE SCALE GENOMIC DNA]</scope>
    <source>
        <strain evidence="1 2">IEBC_T61001</strain>
    </source>
</reference>
<proteinExistence type="predicted"/>
<accession>A0A1C4DDI6</accession>
<sequence>MEQLDFSALEQPYFC</sequence>
<name>A0A1C4DDI6_BACTU</name>
<evidence type="ECO:0000313" key="2">
    <source>
        <dbReference type="Proteomes" id="UP000195991"/>
    </source>
</evidence>
<dbReference type="EMBL" id="FMBI01000028">
    <property type="protein sequence ID" value="SCC29429.1"/>
    <property type="molecule type" value="Genomic_DNA"/>
</dbReference>
<organism evidence="1 2">
    <name type="scientific">Bacillus thuringiensis</name>
    <dbReference type="NCBI Taxonomy" id="1428"/>
    <lineage>
        <taxon>Bacteria</taxon>
        <taxon>Bacillati</taxon>
        <taxon>Bacillota</taxon>
        <taxon>Bacilli</taxon>
        <taxon>Bacillales</taxon>
        <taxon>Bacillaceae</taxon>
        <taxon>Bacillus</taxon>
        <taxon>Bacillus cereus group</taxon>
    </lineage>
</organism>
<dbReference type="Proteomes" id="UP000195991">
    <property type="component" value="Unassembled WGS sequence"/>
</dbReference>